<feature type="signal peptide" evidence="2">
    <location>
        <begin position="1"/>
        <end position="16"/>
    </location>
</feature>
<evidence type="ECO:0000256" key="1">
    <source>
        <dbReference type="ARBA" id="ARBA00023369"/>
    </source>
</evidence>
<accession>A0A2H0ZI77</accession>
<dbReference type="SUPFAM" id="SSF53474">
    <property type="entry name" value="alpha/beta-Hydrolases"/>
    <property type="match status" value="1"/>
</dbReference>
<dbReference type="VEuPathDB" id="FungiDB:CJJ09_005244"/>
<dbReference type="VEuPathDB" id="FungiDB:CJI97_004240"/>
<dbReference type="AlphaFoldDB" id="A0A2H0ZI77"/>
<protein>
    <recommendedName>
        <fullName evidence="5">Triacylglycerol lipase</fullName>
    </recommendedName>
</protein>
<dbReference type="PANTHER" id="PTHR34853">
    <property type="match status" value="1"/>
</dbReference>
<name>A0A2H0ZI77_CANAR</name>
<dbReference type="VEuPathDB" id="FungiDB:B9J08_004176"/>
<reference evidence="3" key="1">
    <citation type="journal article" date="2017" name="Clin. Infect. Dis.">
        <title>Simultaneous emergence of multidrug-resistant Candida auris on 3 continents confirmed by whole-genome sequencing and epidemiological analyses.</title>
        <authorList>
            <person name="Lockhart S.R."/>
            <person name="Etienne K.A."/>
            <person name="Vallabhaneni S."/>
            <person name="Farooqi J."/>
            <person name="Chowdhary A."/>
            <person name="Govender N.P."/>
            <person name="Colombo A.L."/>
            <person name="Calvo B."/>
            <person name="Cuomo C.A."/>
            <person name="Desjardins C.A."/>
            <person name="Berkow E.L."/>
            <person name="Castanheira M."/>
            <person name="Magobo R.E."/>
            <person name="Jabeen K."/>
            <person name="Asghar R.J."/>
            <person name="Meis J.F."/>
            <person name="Jackson B."/>
            <person name="Chiller T."/>
            <person name="Litvintseva A.P."/>
        </authorList>
    </citation>
    <scope>NUCLEOTIDE SEQUENCE [LARGE SCALE GENOMIC DNA]</scope>
    <source>
        <strain evidence="3">B8441</strain>
    </source>
</reference>
<proteinExistence type="predicted"/>
<dbReference type="InterPro" id="IPR005152">
    <property type="entry name" value="Lipase_secreted"/>
</dbReference>
<keyword evidence="2" id="KW-0732">Signal</keyword>
<gene>
    <name evidence="3" type="ORF">B9J08_004176</name>
    <name evidence="4" type="ORF">CA7LBN_004302</name>
</gene>
<dbReference type="Gene3D" id="1.10.260.130">
    <property type="match status" value="1"/>
</dbReference>
<organism evidence="3">
    <name type="scientific">Candidozyma auris</name>
    <name type="common">Yeast</name>
    <name type="synonym">Candida auris</name>
    <dbReference type="NCBI Taxonomy" id="498019"/>
    <lineage>
        <taxon>Eukaryota</taxon>
        <taxon>Fungi</taxon>
        <taxon>Dikarya</taxon>
        <taxon>Ascomycota</taxon>
        <taxon>Saccharomycotina</taxon>
        <taxon>Pichiomycetes</taxon>
        <taxon>Metschnikowiaceae</taxon>
        <taxon>Candidozyma</taxon>
    </lineage>
</organism>
<dbReference type="InterPro" id="IPR029058">
    <property type="entry name" value="AB_hydrolase_fold"/>
</dbReference>
<feature type="chain" id="PRO_5042695173" description="Triacylglycerol lipase" evidence="2">
    <location>
        <begin position="17"/>
        <end position="525"/>
    </location>
</feature>
<dbReference type="Proteomes" id="UP000825438">
    <property type="component" value="Chromosome VI"/>
</dbReference>
<dbReference type="VEuPathDB" id="FungiDB:CJI96_0005204"/>
<evidence type="ECO:0000256" key="2">
    <source>
        <dbReference type="SAM" id="SignalP"/>
    </source>
</evidence>
<evidence type="ECO:0000313" key="4">
    <source>
        <dbReference type="EMBL" id="QWW25415.1"/>
    </source>
</evidence>
<comment type="catalytic activity">
    <reaction evidence="1">
        <text>a triacylglycerol + H2O = a diacylglycerol + a fatty acid + H(+)</text>
        <dbReference type="Rhea" id="RHEA:12044"/>
        <dbReference type="ChEBI" id="CHEBI:15377"/>
        <dbReference type="ChEBI" id="CHEBI:15378"/>
        <dbReference type="ChEBI" id="CHEBI:17855"/>
        <dbReference type="ChEBI" id="CHEBI:18035"/>
        <dbReference type="ChEBI" id="CHEBI:28868"/>
        <dbReference type="EC" id="3.1.1.3"/>
    </reaction>
    <physiologicalReaction direction="left-to-right" evidence="1">
        <dbReference type="Rhea" id="RHEA:12045"/>
    </physiologicalReaction>
</comment>
<reference evidence="4" key="3">
    <citation type="submission" date="2021-06" db="EMBL/GenBank/DDBJ databases">
        <title>Candida auris outbreak in lebanese hospital.</title>
        <authorList>
            <person name="Finianos M."/>
        </authorList>
    </citation>
    <scope>NUCLEOTIDE SEQUENCE</scope>
    <source>
        <strain evidence="4">CA7LBN</strain>
    </source>
</reference>
<dbReference type="EMBL" id="CP076754">
    <property type="protein sequence ID" value="QWW25415.1"/>
    <property type="molecule type" value="Genomic_DNA"/>
</dbReference>
<evidence type="ECO:0000313" key="3">
    <source>
        <dbReference type="EMBL" id="PIS50361.1"/>
    </source>
</evidence>
<dbReference type="Pfam" id="PF03583">
    <property type="entry name" value="LIP"/>
    <property type="match status" value="1"/>
</dbReference>
<dbReference type="VEuPathDB" id="FungiDB:QG37_04164"/>
<dbReference type="GO" id="GO:0016042">
    <property type="term" value="P:lipid catabolic process"/>
    <property type="evidence" value="ECO:0007669"/>
    <property type="project" value="InterPro"/>
</dbReference>
<dbReference type="PANTHER" id="PTHR34853:SF1">
    <property type="entry name" value="LIPASE 5"/>
    <property type="match status" value="1"/>
</dbReference>
<dbReference type="GO" id="GO:0004806">
    <property type="term" value="F:triacylglycerol lipase activity"/>
    <property type="evidence" value="ECO:0007669"/>
    <property type="project" value="UniProtKB-EC"/>
</dbReference>
<dbReference type="VEuPathDB" id="FungiDB:CJJ07_002581"/>
<dbReference type="EMBL" id="PEKT02000008">
    <property type="protein sequence ID" value="PIS50361.1"/>
    <property type="molecule type" value="Genomic_DNA"/>
</dbReference>
<dbReference type="OMA" id="VMGQHGV"/>
<reference evidence="3" key="2">
    <citation type="submission" date="2017-11" db="EMBL/GenBank/DDBJ databases">
        <title>Candida auris genome assembly and annotation.</title>
        <authorList>
            <person name="Munoz J.F."/>
            <person name="Gade L.G."/>
            <person name="Chow N.A."/>
            <person name="Litvintseva A.P."/>
            <person name="Loparev V.N."/>
            <person name="Cuomo C.A."/>
        </authorList>
    </citation>
    <scope>NUCLEOTIDE SEQUENCE</scope>
    <source>
        <strain evidence="3">B8441</strain>
    </source>
</reference>
<dbReference type="Gene3D" id="3.40.50.1820">
    <property type="entry name" value="alpha/beta hydrolase"/>
    <property type="match status" value="1"/>
</dbReference>
<evidence type="ECO:0008006" key="5">
    <source>
        <dbReference type="Google" id="ProtNLM"/>
    </source>
</evidence>
<sequence length="525" mass="57874">MLPLVLLVLWSSLVSAFVSVPTPPSKDSFYNVPGDIANYKNGDIIKMRNTPVPVRSLIFEMNVKNAWQVLVRSEDSFGVPNAFVATILEPYNADPSKLWSYQAWQDANCIDCAPSYSLLYKASMDTITTQSEIPFIQYGLSKGWFVVVPDYQGPKSTFTAGRQSGKAVLNGVRAALNSGNFTGIDENAQVGLYGYSGGSLATGWAAQLQPAFAPELKSNIIGAAVGGWVTNITSTALACDGTMASGIIANAVNGIMSEYSMFDKVFERELNPLKKRKFKKAKDNCLLNSIVEYVFQKFFSGLVPYFSRRQDFFHVPEIAEIIKNNTAALVAEDGVPEIPMFVFHGNADEIVPMVQPTRGYENYCKWGAPSIEWTVSETTGHVIESFIGVGAAFSWLEKRFDGQPPVEGCQRTQRTSNLEYPGADVAYRQVLNTYVRGIFGAEIGEDTIDIDESTWLSKIISYGFSKFLGLIGPIPIKREETVSIQELAGNRTVDELYKGFSDVKNLMQAKDIDPIRVLEGEEPTI</sequence>